<comment type="caution">
    <text evidence="4">The sequence shown here is derived from an EMBL/GenBank/DDBJ whole genome shotgun (WGS) entry which is preliminary data.</text>
</comment>
<dbReference type="AlphaFoldDB" id="A0A367KFC1"/>
<dbReference type="InterPro" id="IPR058750">
    <property type="entry name" value="TPR_Epg5"/>
</dbReference>
<sequence>MDKELDALLSKYKESLEQLSEINTKAKEVDTSEQAIANHLSDKHDNEDKLNQIISKLRLDVNSLLNKRQAEMSASKLAVDLFIDNTIWNLFSRTELQNDQLLFNNDQKRISDKKHLLKLITTLFKFDQACQLAHQEDTQDDYSSQLHQWMTKLITIYLRLCSIHEKKKVLQLLKTTCHISSWAIPLIQFSVHDVTDTDNYKDILDIVFLNKQENEESNWTEDDFVGVLDQLAIDYNYSKILDSIGPDDDPFMLFQYSQNMTDSLMNAICRFTAMKSLVKRLSQTVIQMALLLVDAVHDKGWTCQDKIDSFLCQMVYRFHDLKKDGWFFLPNMPYKALSIDALWQVTTYLLQNKDKTQPTSLESVLNEQLPNLARFQYELHDNQNQGFFMLSCLTNIVTCIPPGVDEVNTINDPESVLSAHIITILSFTLFHVAFIDKTLREIFYRDVRDNLCVICRHHPFVISLVFRWTVQHMAIMERMALYLFHSIKLDQWIAQIQLAKYIIEQLNYGYRHGIDTQLSKSQPWHPRQMPFLPYQTHEEIAFILLDACQKFQPIPDNLENKSGAMDMVSSYLPIADQLLKSAYAPTTIQNSKDISSMANDFIQWAWSVAIRLKLYDCPISPRATNIDTSITLPFLKAVLNSFNHVSSSHSALIVYVSFLLSLLTILKRGKPEAVIQIFSEIIPSFVYMHGDDFFNDESLPDFFKHLVHFKSDPMLTKASQSFLKHHKVKQPTMTGVGFMMGSHMWQVHLIDSVSHLLDESGKGFSYVDLAMHSWLKTVFRKPDWMWQNAYVSMVDMLCKLAFVLNRHPLIHHMLLEEHKRMETLKLQNNTSGSPRLTRFIKNMMLVTDSPFVSLLIGEWSMLNLKANTFNKAPGVEPCMHWFAFQVLIVETMTESVFRDEITQVLISSSEDKKTVPDILTLYKQTLSNAKKPIEYFSIYRWLQHILVVPMDHPLLPLYFQMFFSLYYQPLNPKFTLGALFFNKKQDLLIKLRDYVANVQTYYGQKIMADAGPHIGALQQFYYALWLWLGNQDILNGQVNIKELPSHYDTQRLSLCYNKVEIEQPWHYANEHYWMDLVDTDQLEQEFLNFPWEGADKFRTVESVGSDSSMHPSLLDDRLSLSTTARRLRLITDESTIEPLPSVIIHQPTSSTGSIRKKI</sequence>
<dbReference type="PANTHER" id="PTHR31139">
    <property type="entry name" value="ECTOPIC P GRANULES PROTEIN 5 HOMOLOG"/>
    <property type="match status" value="1"/>
</dbReference>
<evidence type="ECO:0000256" key="2">
    <source>
        <dbReference type="ARBA" id="ARBA00023006"/>
    </source>
</evidence>
<evidence type="ECO:0000313" key="4">
    <source>
        <dbReference type="EMBL" id="RCI00916.1"/>
    </source>
</evidence>
<feature type="domain" description="Epg5-like TPR" evidence="3">
    <location>
        <begin position="897"/>
        <end position="1052"/>
    </location>
</feature>
<dbReference type="InterPro" id="IPR051436">
    <property type="entry name" value="Autophagy-related_EPG5"/>
</dbReference>
<dbReference type="Pfam" id="PF26573">
    <property type="entry name" value="TPR_Epg5_2"/>
    <property type="match status" value="1"/>
</dbReference>
<reference evidence="4 5" key="1">
    <citation type="journal article" date="2018" name="G3 (Bethesda)">
        <title>Phylogenetic and Phylogenomic Definition of Rhizopus Species.</title>
        <authorList>
            <person name="Gryganskyi A.P."/>
            <person name="Golan J."/>
            <person name="Dolatabadi S."/>
            <person name="Mondo S."/>
            <person name="Robb S."/>
            <person name="Idnurm A."/>
            <person name="Muszewska A."/>
            <person name="Steczkiewicz K."/>
            <person name="Masonjones S."/>
            <person name="Liao H.L."/>
            <person name="Gajdeczka M.T."/>
            <person name="Anike F."/>
            <person name="Vuek A."/>
            <person name="Anishchenko I.M."/>
            <person name="Voigt K."/>
            <person name="de Hoog G.S."/>
            <person name="Smith M.E."/>
            <person name="Heitman J."/>
            <person name="Vilgalys R."/>
            <person name="Stajich J.E."/>
        </authorList>
    </citation>
    <scope>NUCLEOTIDE SEQUENCE [LARGE SCALE GENOMIC DNA]</scope>
    <source>
        <strain evidence="4 5">LSU 92-RS-03</strain>
    </source>
</reference>
<protein>
    <submittedName>
        <fullName evidence="4">Ectopic P granules protein 5</fullName>
    </submittedName>
</protein>
<proteinExistence type="inferred from homology"/>
<feature type="non-terminal residue" evidence="4">
    <location>
        <position position="1"/>
    </location>
</feature>
<keyword evidence="5" id="KW-1185">Reference proteome</keyword>
<dbReference type="Proteomes" id="UP000253551">
    <property type="component" value="Unassembled WGS sequence"/>
</dbReference>
<dbReference type="GO" id="GO:0005737">
    <property type="term" value="C:cytoplasm"/>
    <property type="evidence" value="ECO:0007669"/>
    <property type="project" value="TreeGrafter"/>
</dbReference>
<name>A0A367KFC1_RHIST</name>
<dbReference type="STRING" id="4846.A0A367KFC1"/>
<evidence type="ECO:0000256" key="1">
    <source>
        <dbReference type="ARBA" id="ARBA00010948"/>
    </source>
</evidence>
<gene>
    <name evidence="4" type="primary">EPG5</name>
    <name evidence="4" type="ORF">CU098_007386</name>
</gene>
<evidence type="ECO:0000259" key="3">
    <source>
        <dbReference type="Pfam" id="PF26573"/>
    </source>
</evidence>
<accession>A0A367KFC1</accession>
<dbReference type="EMBL" id="PJQM01001789">
    <property type="protein sequence ID" value="RCI00916.1"/>
    <property type="molecule type" value="Genomic_DNA"/>
</dbReference>
<organism evidence="4 5">
    <name type="scientific">Rhizopus stolonifer</name>
    <name type="common">Rhizopus nigricans</name>
    <dbReference type="NCBI Taxonomy" id="4846"/>
    <lineage>
        <taxon>Eukaryota</taxon>
        <taxon>Fungi</taxon>
        <taxon>Fungi incertae sedis</taxon>
        <taxon>Mucoromycota</taxon>
        <taxon>Mucoromycotina</taxon>
        <taxon>Mucoromycetes</taxon>
        <taxon>Mucorales</taxon>
        <taxon>Mucorineae</taxon>
        <taxon>Rhizopodaceae</taxon>
        <taxon>Rhizopus</taxon>
    </lineage>
</organism>
<dbReference type="GO" id="GO:0097352">
    <property type="term" value="P:autophagosome maturation"/>
    <property type="evidence" value="ECO:0007669"/>
    <property type="project" value="TreeGrafter"/>
</dbReference>
<evidence type="ECO:0000313" key="5">
    <source>
        <dbReference type="Proteomes" id="UP000253551"/>
    </source>
</evidence>
<dbReference type="PANTHER" id="PTHR31139:SF4">
    <property type="entry name" value="ECTOPIC P GRANULES PROTEIN 5 HOMOLOG"/>
    <property type="match status" value="1"/>
</dbReference>
<dbReference type="OrthoDB" id="75419at2759"/>
<comment type="similarity">
    <text evidence="1">Belongs to the EPG5 family.</text>
</comment>
<keyword evidence="2" id="KW-0072">Autophagy</keyword>